<accession>F9WN16</accession>
<keyword evidence="3" id="KW-1185">Reference proteome</keyword>
<feature type="region of interest" description="Disordered" evidence="1">
    <location>
        <begin position="73"/>
        <end position="191"/>
    </location>
</feature>
<evidence type="ECO:0000313" key="2">
    <source>
        <dbReference type="EMBL" id="CCD18930.1"/>
    </source>
</evidence>
<gene>
    <name evidence="2" type="ORF">TvY486_0016430</name>
</gene>
<feature type="compositionally biased region" description="Low complexity" evidence="1">
    <location>
        <begin position="89"/>
        <end position="117"/>
    </location>
</feature>
<proteinExistence type="predicted"/>
<feature type="compositionally biased region" description="Polar residues" evidence="1">
    <location>
        <begin position="166"/>
        <end position="176"/>
    </location>
</feature>
<evidence type="ECO:0000313" key="3">
    <source>
        <dbReference type="Proteomes" id="UP000009027"/>
    </source>
</evidence>
<reference evidence="2 3" key="1">
    <citation type="journal article" date="2012" name="Proc. Natl. Acad. Sci. U.S.A.">
        <title>Antigenic diversity is generated by distinct evolutionary mechanisms in African trypanosome species.</title>
        <authorList>
            <person name="Jackson A.P."/>
            <person name="Berry A."/>
            <person name="Aslett M."/>
            <person name="Allison H.C."/>
            <person name="Burton P."/>
            <person name="Vavrova-Anderson J."/>
            <person name="Brown R."/>
            <person name="Browne H."/>
            <person name="Corton N."/>
            <person name="Hauser H."/>
            <person name="Gamble J."/>
            <person name="Gilderthorp R."/>
            <person name="Marcello L."/>
            <person name="McQuillan J."/>
            <person name="Otto T.D."/>
            <person name="Quail M.A."/>
            <person name="Sanders M.J."/>
            <person name="van Tonder A."/>
            <person name="Ginger M.L."/>
            <person name="Field M.C."/>
            <person name="Barry J.D."/>
            <person name="Hertz-Fowler C."/>
            <person name="Berriman M."/>
        </authorList>
    </citation>
    <scope>NUCLEOTIDE SEQUENCE</scope>
    <source>
        <strain evidence="2 3">Y486</strain>
    </source>
</reference>
<protein>
    <submittedName>
        <fullName evidence="2">Uncharacterized protein</fullName>
    </submittedName>
</protein>
<sequence>MKLPHVRRPAASRHSEGGLTPKNPKESAGVVDRKKEFESMVNGIIAEEAQAEGYSDPKGSEYCENNGDYGYGYGDYRCTSYGGESGDRNSLNSSPSVSNNSTSGSVSSSTTSTASSSDGDQNSLTGNKDEGETNNNEAQKDVQEKEEKDGKEKGEKQLNEQKSHENSNGQETNNSSDDAENEKAPSSGNSALLCGSYSSVLLVAVACLCAFAY</sequence>
<organism evidence="2 3">
    <name type="scientific">Trypanosoma vivax (strain Y486)</name>
    <dbReference type="NCBI Taxonomy" id="1055687"/>
    <lineage>
        <taxon>Eukaryota</taxon>
        <taxon>Discoba</taxon>
        <taxon>Euglenozoa</taxon>
        <taxon>Kinetoplastea</taxon>
        <taxon>Metakinetoplastina</taxon>
        <taxon>Trypanosomatida</taxon>
        <taxon>Trypanosomatidae</taxon>
        <taxon>Trypanosoma</taxon>
        <taxon>Duttonella</taxon>
    </lineage>
</organism>
<feature type="compositionally biased region" description="Basic and acidic residues" evidence="1">
    <location>
        <begin position="138"/>
        <end position="165"/>
    </location>
</feature>
<feature type="region of interest" description="Disordered" evidence="1">
    <location>
        <begin position="48"/>
        <end position="67"/>
    </location>
</feature>
<feature type="compositionally biased region" description="Basic residues" evidence="1">
    <location>
        <begin position="1"/>
        <end position="11"/>
    </location>
</feature>
<name>F9WN16_TRYVY</name>
<dbReference type="Proteomes" id="UP000009027">
    <property type="component" value="Unassembled WGS sequence"/>
</dbReference>
<dbReference type="EMBL" id="CAEX01002200">
    <property type="protein sequence ID" value="CCD18930.1"/>
    <property type="molecule type" value="Genomic_DNA"/>
</dbReference>
<evidence type="ECO:0000256" key="1">
    <source>
        <dbReference type="SAM" id="MobiDB-lite"/>
    </source>
</evidence>
<dbReference type="VEuPathDB" id="TriTrypDB:TvY486_0016430"/>
<dbReference type="AlphaFoldDB" id="F9WN16"/>
<feature type="region of interest" description="Disordered" evidence="1">
    <location>
        <begin position="1"/>
        <end position="33"/>
    </location>
</feature>